<reference evidence="3 4" key="1">
    <citation type="submission" date="2021-07" db="EMBL/GenBank/DDBJ databases">
        <title>Flavobacterium WSW3-B6 sp.nov, isolated from seaweed.</title>
        <authorList>
            <person name="Muhammad N."/>
            <person name="Ho H."/>
            <person name="Lee Y.-J."/>
            <person name="Nguyen T."/>
            <person name="Ho J."/>
            <person name="Kim S.-G."/>
        </authorList>
    </citation>
    <scope>NUCLEOTIDE SEQUENCE [LARGE SCALE GENOMIC DNA]</scope>
    <source>
        <strain evidence="3 4">WSW3-B6</strain>
    </source>
</reference>
<evidence type="ECO:0000256" key="2">
    <source>
        <dbReference type="SAM" id="SignalP"/>
    </source>
</evidence>
<gene>
    <name evidence="3" type="ORF">K1I41_09125</name>
</gene>
<keyword evidence="2" id="KW-0732">Signal</keyword>
<proteinExistence type="predicted"/>
<keyword evidence="4" id="KW-1185">Reference proteome</keyword>
<protein>
    <recommendedName>
        <fullName evidence="5">DUF3300 domain-containing protein</fullName>
    </recommendedName>
</protein>
<evidence type="ECO:0000313" key="4">
    <source>
        <dbReference type="Proteomes" id="UP000825381"/>
    </source>
</evidence>
<feature type="compositionally biased region" description="Low complexity" evidence="1">
    <location>
        <begin position="253"/>
        <end position="386"/>
    </location>
</feature>
<dbReference type="Proteomes" id="UP000825381">
    <property type="component" value="Chromosome"/>
</dbReference>
<organism evidence="3 4">
    <name type="scientific">Flavobacterium litorale</name>
    <dbReference type="NCBI Taxonomy" id="2856519"/>
    <lineage>
        <taxon>Bacteria</taxon>
        <taxon>Pseudomonadati</taxon>
        <taxon>Bacteroidota</taxon>
        <taxon>Flavobacteriia</taxon>
        <taxon>Flavobacteriales</taxon>
        <taxon>Flavobacteriaceae</taxon>
        <taxon>Flavobacterium</taxon>
    </lineage>
</organism>
<dbReference type="RefSeq" id="WP_220640049.1">
    <property type="nucleotide sequence ID" value="NZ_CP080429.1"/>
</dbReference>
<evidence type="ECO:0000313" key="3">
    <source>
        <dbReference type="EMBL" id="QYJ67704.1"/>
    </source>
</evidence>
<name>A0ABX8VAM7_9FLAO</name>
<feature type="signal peptide" evidence="2">
    <location>
        <begin position="1"/>
        <end position="21"/>
    </location>
</feature>
<sequence>MRTKINYIALFALLFVNQIFAQDVTTVTANSYDISDNLDLTAVASIFGDSRDLEDFERKLNDPNIQISNLDLNNDNRVDYLRVIEVTENNTHLIILQSVLGIDTFQDVATIEVERDRQNNVHVQVVGDVYMYGPNYIYEPVYVNRPLIYDVFWVSSYRPYYSPWYWGYYPTYYSYWNPYPVYRYRNNLHIHINNRNRYNYVYNRRSSRAIALHNSRRANAYERQYPDRAFARRTSLNNRYVLEQSRGSYSVGTRTSSSRNTYNSSSRSTNTNATRTNSVRNSNINRNSVNSSRRSSDNQNSSTTRNSSSRRNSNNTSTSRSLNRNQNARSSSSRNRTDTSGSRTTTRRSTTPTTTRSSNNGTSRSSSSTRSGSSRSNRNSSSRSRG</sequence>
<evidence type="ECO:0008006" key="5">
    <source>
        <dbReference type="Google" id="ProtNLM"/>
    </source>
</evidence>
<feature type="chain" id="PRO_5045934451" description="DUF3300 domain-containing protein" evidence="2">
    <location>
        <begin position="22"/>
        <end position="386"/>
    </location>
</feature>
<dbReference type="EMBL" id="CP080429">
    <property type="protein sequence ID" value="QYJ67704.1"/>
    <property type="molecule type" value="Genomic_DNA"/>
</dbReference>
<evidence type="ECO:0000256" key="1">
    <source>
        <dbReference type="SAM" id="MobiDB-lite"/>
    </source>
</evidence>
<accession>A0ABX8VAM7</accession>
<feature type="region of interest" description="Disordered" evidence="1">
    <location>
        <begin position="246"/>
        <end position="386"/>
    </location>
</feature>